<dbReference type="Gene3D" id="1.50.10.20">
    <property type="match status" value="1"/>
</dbReference>
<dbReference type="InterPro" id="IPR008930">
    <property type="entry name" value="Terpenoid_cyclase/PrenylTrfase"/>
</dbReference>
<evidence type="ECO:0008006" key="3">
    <source>
        <dbReference type="Google" id="ProtNLM"/>
    </source>
</evidence>
<reference evidence="1 2" key="1">
    <citation type="submission" date="2019-06" db="EMBL/GenBank/DDBJ databases">
        <title>Sorghum-associated microbial communities from plants grown in Nebraska, USA.</title>
        <authorList>
            <person name="Schachtman D."/>
        </authorList>
    </citation>
    <scope>NUCLEOTIDE SEQUENCE [LARGE SCALE GENOMIC DNA]</scope>
    <source>
        <strain evidence="1 2">1209</strain>
    </source>
</reference>
<evidence type="ECO:0000313" key="2">
    <source>
        <dbReference type="Proteomes" id="UP000320811"/>
    </source>
</evidence>
<name>A0A561Q4G9_9BACT</name>
<comment type="caution">
    <text evidence="1">The sequence shown here is derived from an EMBL/GenBank/DDBJ whole genome shotgun (WGS) entry which is preliminary data.</text>
</comment>
<proteinExistence type="predicted"/>
<dbReference type="SUPFAM" id="SSF48239">
    <property type="entry name" value="Terpenoid cyclases/Protein prenyltransferases"/>
    <property type="match status" value="1"/>
</dbReference>
<organism evidence="1 2">
    <name type="scientific">Chitinophaga polysaccharea</name>
    <dbReference type="NCBI Taxonomy" id="1293035"/>
    <lineage>
        <taxon>Bacteria</taxon>
        <taxon>Pseudomonadati</taxon>
        <taxon>Bacteroidota</taxon>
        <taxon>Chitinophagia</taxon>
        <taxon>Chitinophagales</taxon>
        <taxon>Chitinophagaceae</taxon>
        <taxon>Chitinophaga</taxon>
    </lineage>
</organism>
<gene>
    <name evidence="1" type="ORF">FHW36_1011198</name>
</gene>
<sequence>MFPWLPFDVDSTSLAAWVLRERNLHQESDRIATRIVLANRNRKGLFYTWIVPRLSSSYSLRFLRIAAHVLFSPVWHFVYWYQTNCSYSDIDAGINANVLFYLGDIPATQPVVDLLVNIIRENKEATCDKWYNNPFVIYYFFSRNYCHGIHKLEAIRQPIIDRILSLAHRDGRLGSTLLDTALGVCTLLNLHHSSLVSDKAVQYIISAQYEYGSWERWSHYTAGNEHTHFGSEEITTAFCLEALVRYRKSKIE</sequence>
<dbReference type="EMBL" id="VIWO01000001">
    <property type="protein sequence ID" value="TWF45270.1"/>
    <property type="molecule type" value="Genomic_DNA"/>
</dbReference>
<dbReference type="AlphaFoldDB" id="A0A561Q4G9"/>
<accession>A0A561Q4G9</accession>
<evidence type="ECO:0000313" key="1">
    <source>
        <dbReference type="EMBL" id="TWF45270.1"/>
    </source>
</evidence>
<dbReference type="RefSeq" id="WP_145663731.1">
    <property type="nucleotide sequence ID" value="NZ_VIWO01000001.1"/>
</dbReference>
<dbReference type="Proteomes" id="UP000320811">
    <property type="component" value="Unassembled WGS sequence"/>
</dbReference>
<dbReference type="OrthoDB" id="868739at2"/>
<protein>
    <recommendedName>
        <fullName evidence="3">Prenyltransferase/squalene oxidase-like repeat protein</fullName>
    </recommendedName>
</protein>
<keyword evidence="2" id="KW-1185">Reference proteome</keyword>